<dbReference type="InterPro" id="IPR013430">
    <property type="entry name" value="Toxin_antidote_HigA"/>
</dbReference>
<dbReference type="SUPFAM" id="SSF47413">
    <property type="entry name" value="lambda repressor-like DNA-binding domains"/>
    <property type="match status" value="1"/>
</dbReference>
<comment type="similarity">
    <text evidence="1">Belongs to the short-chain fatty acyl-CoA assimilation regulator (ScfR) family.</text>
</comment>
<evidence type="ECO:0000259" key="3">
    <source>
        <dbReference type="PROSITE" id="PS50943"/>
    </source>
</evidence>
<dbReference type="RefSeq" id="WP_200237849.1">
    <property type="nucleotide sequence ID" value="NZ_NRRV01000027.1"/>
</dbReference>
<evidence type="ECO:0000256" key="1">
    <source>
        <dbReference type="ARBA" id="ARBA00007227"/>
    </source>
</evidence>
<evidence type="ECO:0000313" key="5">
    <source>
        <dbReference type="Proteomes" id="UP000748752"/>
    </source>
</evidence>
<proteinExistence type="inferred from homology"/>
<organism evidence="4 5">
    <name type="scientific">Thiohalocapsa halophila</name>
    <dbReference type="NCBI Taxonomy" id="69359"/>
    <lineage>
        <taxon>Bacteria</taxon>
        <taxon>Pseudomonadati</taxon>
        <taxon>Pseudomonadota</taxon>
        <taxon>Gammaproteobacteria</taxon>
        <taxon>Chromatiales</taxon>
        <taxon>Chromatiaceae</taxon>
        <taxon>Thiohalocapsa</taxon>
    </lineage>
</organism>
<gene>
    <name evidence="4" type="ORF">CKO31_12270</name>
</gene>
<dbReference type="Gene3D" id="1.10.10.2910">
    <property type="match status" value="1"/>
</dbReference>
<dbReference type="InterPro" id="IPR001387">
    <property type="entry name" value="Cro/C1-type_HTH"/>
</dbReference>
<reference evidence="4 5" key="1">
    <citation type="journal article" date="2020" name="Microorganisms">
        <title>Osmotic Adaptation and Compatible Solute Biosynthesis of Phototrophic Bacteria as Revealed from Genome Analyses.</title>
        <authorList>
            <person name="Imhoff J.F."/>
            <person name="Rahn T."/>
            <person name="Kunzel S."/>
            <person name="Keller A."/>
            <person name="Neulinger S.C."/>
        </authorList>
    </citation>
    <scope>NUCLEOTIDE SEQUENCE [LARGE SCALE GENOMIC DNA]</scope>
    <source>
        <strain evidence="4 5">DSM 6210</strain>
    </source>
</reference>
<dbReference type="Pfam" id="PF01381">
    <property type="entry name" value="HTH_3"/>
    <property type="match status" value="1"/>
</dbReference>
<dbReference type="InterPro" id="IPR010982">
    <property type="entry name" value="Lambda_DNA-bd_dom_sf"/>
</dbReference>
<accession>A0ABS1CHY5</accession>
<keyword evidence="5" id="KW-1185">Reference proteome</keyword>
<comment type="caution">
    <text evidence="4">The sequence shown here is derived from an EMBL/GenBank/DDBJ whole genome shotgun (WGS) entry which is preliminary data.</text>
</comment>
<dbReference type="PANTHER" id="PTHR36924">
    <property type="entry name" value="ANTITOXIN HIGA-1"/>
    <property type="match status" value="1"/>
</dbReference>
<dbReference type="Gene3D" id="1.10.260.40">
    <property type="entry name" value="lambda repressor-like DNA-binding domains"/>
    <property type="match status" value="1"/>
</dbReference>
<dbReference type="SMART" id="SM00530">
    <property type="entry name" value="HTH_XRE"/>
    <property type="match status" value="1"/>
</dbReference>
<evidence type="ECO:0000256" key="2">
    <source>
        <dbReference type="ARBA" id="ARBA00023125"/>
    </source>
</evidence>
<dbReference type="EMBL" id="NRRV01000027">
    <property type="protein sequence ID" value="MBK1631503.1"/>
    <property type="molecule type" value="Genomic_DNA"/>
</dbReference>
<dbReference type="PANTHER" id="PTHR36924:SF1">
    <property type="entry name" value="ANTITOXIN HIGA-1"/>
    <property type="match status" value="1"/>
</dbReference>
<protein>
    <recommendedName>
        <fullName evidence="3">HTH cro/C1-type domain-containing protein</fullName>
    </recommendedName>
</protein>
<name>A0ABS1CHY5_9GAMM</name>
<dbReference type="InterPro" id="IPR010359">
    <property type="entry name" value="IrrE_HExxH"/>
</dbReference>
<keyword evidence="2" id="KW-0238">DNA-binding</keyword>
<dbReference type="Pfam" id="PF06114">
    <property type="entry name" value="Peptidase_M78"/>
    <property type="match status" value="1"/>
</dbReference>
<sequence length="392" mass="43885">MINEDRNEYVPDYAVPPGDVLEYELELRHMPKSELARRTGLSEKHINAIVKSRGSASITPETAIKLERALGMPAEYWLNLEANYREACARLAEHGELEQGLDWLQRVPVAEMTKLGWLPRHRDKKDQLVEVLRFFGIASATQWEQMWPRLAVAYRQHTKQKLCNIAVSAWLRKGELDAEHIDCAPYDKAAFRTALDEVRPLTAATDPACFVPKLQGRCAAAGVAVVFVPALPKTGVSGATRWLHPQKAIIQLSLRYKSNDHLWFTFFHEAGHILLHSKKALFLETVNGTSTNGPGINHPGIDNMDEQKEAEANAFAEQELIPQRAFAKFASRGTFSKAAIRNFAVAQGIAPGIVVGQLQHKGLLPHTHCNDLKVRYRWTHEDNADAARNPSA</sequence>
<dbReference type="CDD" id="cd00093">
    <property type="entry name" value="HTH_XRE"/>
    <property type="match status" value="1"/>
</dbReference>
<dbReference type="Proteomes" id="UP000748752">
    <property type="component" value="Unassembled WGS sequence"/>
</dbReference>
<feature type="domain" description="HTH cro/C1-type" evidence="3">
    <location>
        <begin position="21"/>
        <end position="77"/>
    </location>
</feature>
<evidence type="ECO:0000313" key="4">
    <source>
        <dbReference type="EMBL" id="MBK1631503.1"/>
    </source>
</evidence>
<dbReference type="PROSITE" id="PS50943">
    <property type="entry name" value="HTH_CROC1"/>
    <property type="match status" value="1"/>
</dbReference>